<dbReference type="InterPro" id="IPR006315">
    <property type="entry name" value="OM_autotransptr_brl_dom"/>
</dbReference>
<dbReference type="InterPro" id="IPR013425">
    <property type="entry name" value="Autotrns_rpt"/>
</dbReference>
<dbReference type="NCBIfam" id="TIGR02601">
    <property type="entry name" value="autotrns_rpt"/>
    <property type="match status" value="3"/>
</dbReference>
<dbReference type="SMART" id="SM00869">
    <property type="entry name" value="Autotransporter"/>
    <property type="match status" value="1"/>
</dbReference>
<evidence type="ECO:0000313" key="3">
    <source>
        <dbReference type="EMBL" id="MBB4222070.1"/>
    </source>
</evidence>
<dbReference type="AlphaFoldDB" id="A0A840FRW2"/>
<dbReference type="SUPFAM" id="SSF103515">
    <property type="entry name" value="Autotransporter"/>
    <property type="match status" value="1"/>
</dbReference>
<gene>
    <name evidence="3" type="ORF">GGD71_002830</name>
</gene>
<dbReference type="PROSITE" id="PS51208">
    <property type="entry name" value="AUTOTRANSPORTER"/>
    <property type="match status" value="1"/>
</dbReference>
<dbReference type="InterPro" id="IPR012332">
    <property type="entry name" value="Autotransporter_pectin_lyase_C"/>
</dbReference>
<name>A0A840FRW2_9BURK</name>
<dbReference type="InterPro" id="IPR036709">
    <property type="entry name" value="Autotransporte_beta_dom_sf"/>
</dbReference>
<protein>
    <submittedName>
        <fullName evidence="3">Outer membrane autotransporter protein</fullName>
    </submittedName>
</protein>
<dbReference type="InterPro" id="IPR005546">
    <property type="entry name" value="Autotransporte_beta"/>
</dbReference>
<dbReference type="PANTHER" id="PTHR35037:SF3">
    <property type="entry name" value="C-TERMINAL REGION OF AIDA-LIKE PROTEIN"/>
    <property type="match status" value="1"/>
</dbReference>
<sequence length="1051" mass="103210">MALATLAAGGAAQAATFTAASEAELITAINDANASLDSSSTITVTKAFTVTTQLPQISSKVAVSVGSAGGATLDLRAGATYQTAAATQVGIAPNTTGIVVAQGSGTALSGTALTTGAGQSTVSVLDGASAVFTGNLNTGAGSATINVGKGASMSVGNLNSGIGHTAINVTGGGKITVGTNANLGGGNGAANGGITDVVVSGTGSAIQFGGASGYYHHAGTLEVSAGGFVGANTVQVGFRPGDVFTAIVTGPGSVFGSVNNNLTIGGGGTATVTVADGALLTSGTSGTNTLSLANTATGVATLNIGAPVGSAPAAPGAVTAKNITSSSGQSTINFNHNASSYEFAVPIGGNAIVNQIGSGTTTLTGDNNYSGGTTITAGTLQLGNGGTTGSISSAVVNNATLAINRSNAVSFPDAISGSGVVQQRGTGTTTLSGTNTYTGGTVVQAGRLLAGSAGAFVQNTAYTVNGGTLDLGIWDLTTSNLSGTGGTVALNAQTLTANQAGDSTYAGAITGTGGVVKAGAGVLTLSGTNSYSGNTSVTQGTVRAGAVSTFSSKSATVVANGATLDLAGHNQTLASVNNSGTVSLAGAAPGTTLTVTGPWVGNGGTLRLGTALGDSSSASDKLVLSGATAIASGTTNVQITNLGGLGALTTGNGIEVVSAINGATTTAQTTKNAFALAGGHVDAGAYEYRLYAADASGTGENWYLRSTVAAVPPTNGGGTGGGVVVPAYRTEVPLYAVLPEQFRQANLSMLGSLHMRMGDNVRPAANDAGPAVAGQSYRQAWGRLISTDRTTSQTGTVSPTSRGRLTGVQAGTDLWADTHWRAGVYVGQLDGDMRVNGFASGLLDLGVGINDLKNQYFGVYGTWKNDSGLYIDGVLQGGRHRYTASPVLGLGSGGKGSSLLASVEVGQSFGIAAGWTIEPQLQLVHQRVSLDDASIVGALIRQDSDSGWLVRAGVRVKGEIDTSAGPLQPYARLNLYHTGSGTDVARFIGPAGFADIATRTGGSSGELAAGASWQLSRSTSLYGELGKLWDMSGDARNSSGINASVGVKVLW</sequence>
<dbReference type="Proteomes" id="UP000524450">
    <property type="component" value="Unassembled WGS sequence"/>
</dbReference>
<dbReference type="InterPro" id="IPR011050">
    <property type="entry name" value="Pectin_lyase_fold/virulence"/>
</dbReference>
<evidence type="ECO:0000256" key="1">
    <source>
        <dbReference type="ARBA" id="ARBA00022729"/>
    </source>
</evidence>
<dbReference type="Gene3D" id="2.40.128.130">
    <property type="entry name" value="Autotransporter beta-domain"/>
    <property type="match status" value="1"/>
</dbReference>
<dbReference type="Gene3D" id="2.160.20.20">
    <property type="match status" value="2"/>
</dbReference>
<organism evidence="3 4">
    <name type="scientific">Variovorax guangxiensis</name>
    <dbReference type="NCBI Taxonomy" id="1775474"/>
    <lineage>
        <taxon>Bacteria</taxon>
        <taxon>Pseudomonadati</taxon>
        <taxon>Pseudomonadota</taxon>
        <taxon>Betaproteobacteria</taxon>
        <taxon>Burkholderiales</taxon>
        <taxon>Comamonadaceae</taxon>
        <taxon>Variovorax</taxon>
    </lineage>
</organism>
<dbReference type="Pfam" id="PF12951">
    <property type="entry name" value="PATR"/>
    <property type="match status" value="3"/>
</dbReference>
<comment type="caution">
    <text evidence="3">The sequence shown here is derived from an EMBL/GenBank/DDBJ whole genome shotgun (WGS) entry which is preliminary data.</text>
</comment>
<proteinExistence type="predicted"/>
<dbReference type="NCBIfam" id="TIGR01414">
    <property type="entry name" value="autotrans_barl"/>
    <property type="match status" value="1"/>
</dbReference>
<dbReference type="GO" id="GO:0019867">
    <property type="term" value="C:outer membrane"/>
    <property type="evidence" value="ECO:0007669"/>
    <property type="project" value="InterPro"/>
</dbReference>
<accession>A0A840FRW2</accession>
<dbReference type="EMBL" id="JACIFZ010000002">
    <property type="protein sequence ID" value="MBB4222070.1"/>
    <property type="molecule type" value="Genomic_DNA"/>
</dbReference>
<reference evidence="3 4" key="1">
    <citation type="submission" date="2020-08" db="EMBL/GenBank/DDBJ databases">
        <title>Genomic Encyclopedia of Type Strains, Phase IV (KMG-V): Genome sequencing to study the core and pangenomes of soil and plant-associated prokaryotes.</title>
        <authorList>
            <person name="Whitman W."/>
        </authorList>
    </citation>
    <scope>NUCLEOTIDE SEQUENCE [LARGE SCALE GENOMIC DNA]</scope>
    <source>
        <strain evidence="3 4">34/80</strain>
    </source>
</reference>
<evidence type="ECO:0000313" key="4">
    <source>
        <dbReference type="Proteomes" id="UP000524450"/>
    </source>
</evidence>
<dbReference type="Pfam" id="PF03797">
    <property type="entry name" value="Autotransporter"/>
    <property type="match status" value="1"/>
</dbReference>
<dbReference type="Pfam" id="PF18883">
    <property type="entry name" value="AC_1"/>
    <property type="match status" value="1"/>
</dbReference>
<dbReference type="SUPFAM" id="SSF51126">
    <property type="entry name" value="Pectin lyase-like"/>
    <property type="match status" value="1"/>
</dbReference>
<dbReference type="PANTHER" id="PTHR35037">
    <property type="entry name" value="C-TERMINAL REGION OF AIDA-LIKE PROTEIN"/>
    <property type="match status" value="1"/>
</dbReference>
<dbReference type="CDD" id="cd01344">
    <property type="entry name" value="PL2_Passenger_AT"/>
    <property type="match status" value="1"/>
</dbReference>
<dbReference type="InterPro" id="IPR043990">
    <property type="entry name" value="AC_1"/>
</dbReference>
<feature type="domain" description="Autotransporter" evidence="2">
    <location>
        <begin position="773"/>
        <end position="1051"/>
    </location>
</feature>
<evidence type="ECO:0000259" key="2">
    <source>
        <dbReference type="PROSITE" id="PS51208"/>
    </source>
</evidence>
<dbReference type="InterPro" id="IPR051551">
    <property type="entry name" value="Autotransporter_adhesion"/>
</dbReference>
<keyword evidence="1" id="KW-0732">Signal</keyword>